<feature type="compositionally biased region" description="Acidic residues" evidence="1">
    <location>
        <begin position="258"/>
        <end position="268"/>
    </location>
</feature>
<comment type="caution">
    <text evidence="2">The sequence shown here is derived from an EMBL/GenBank/DDBJ whole genome shotgun (WGS) entry which is preliminary data.</text>
</comment>
<evidence type="ECO:0000256" key="1">
    <source>
        <dbReference type="SAM" id="MobiDB-lite"/>
    </source>
</evidence>
<organism evidence="2 3">
    <name type="scientific">Tilletia controversa</name>
    <name type="common">dwarf bunt fungus</name>
    <dbReference type="NCBI Taxonomy" id="13291"/>
    <lineage>
        <taxon>Eukaryota</taxon>
        <taxon>Fungi</taxon>
        <taxon>Dikarya</taxon>
        <taxon>Basidiomycota</taxon>
        <taxon>Ustilaginomycotina</taxon>
        <taxon>Exobasidiomycetes</taxon>
        <taxon>Tilletiales</taxon>
        <taxon>Tilletiaceae</taxon>
        <taxon>Tilletia</taxon>
    </lineage>
</organism>
<dbReference type="Proteomes" id="UP000077684">
    <property type="component" value="Unassembled WGS sequence"/>
</dbReference>
<feature type="region of interest" description="Disordered" evidence="1">
    <location>
        <begin position="342"/>
        <end position="364"/>
    </location>
</feature>
<sequence length="477" mass="51713">MISPGYAEVFLTDADGRRLTELYPQGLLSQEQLEEAVKIPENGILPTSTCYIEAVAGMTFRIRVQELVKRSLKRKNRMSIEVELDEKTYLMYKCVYEESQDSANRTTFDICQLIDEDGHDRDMPGEISDVRQEPNDEAFIFDDFKTGEVLVTLVEIERERQRKEVDRRKKALSSQKKGEGSRSDTVKQADIDTDSTATNALREGEGSSNDKRKASSSEIVVPEEYLEKAKRRRLDAGLAPLPEETRSGPEAASGTSNSDDEGTDEDSDSAGGQQHNGWAWIWTEKRQFRFVCRPRVDLEHDQIIPMQVFADTGSPLPQVIEPIEVIGSAASSHGPAASISAASATAAPAPPSAPEASTSAAAAAPEASTSASVSATAASTVEGTLPQAGAQEPVGGVKREETGITLEVKKEILNGDNAIGNPVEVQEARRELQAAIERLDRALSGGTRNAQVKDEVEDIKPNLALGGNSTADPIEID</sequence>
<accession>A0A8X7MR39</accession>
<feature type="region of interest" description="Disordered" evidence="1">
    <location>
        <begin position="162"/>
        <end position="218"/>
    </location>
</feature>
<feature type="compositionally biased region" description="Low complexity" evidence="1">
    <location>
        <begin position="354"/>
        <end position="364"/>
    </location>
</feature>
<evidence type="ECO:0000313" key="3">
    <source>
        <dbReference type="Proteomes" id="UP000077684"/>
    </source>
</evidence>
<evidence type="ECO:0000313" key="2">
    <source>
        <dbReference type="EMBL" id="KAE8245568.1"/>
    </source>
</evidence>
<reference evidence="2" key="1">
    <citation type="submission" date="2016-04" db="EMBL/GenBank/DDBJ databases">
        <authorList>
            <person name="Nguyen H.D."/>
            <person name="Samba Siva P."/>
            <person name="Cullis J."/>
            <person name="Levesque C.A."/>
            <person name="Hambleton S."/>
        </authorList>
    </citation>
    <scope>NUCLEOTIDE SEQUENCE</scope>
    <source>
        <strain evidence="2">DAOMC 236426</strain>
    </source>
</reference>
<dbReference type="EMBL" id="LWDE02000707">
    <property type="protein sequence ID" value="KAE8245568.1"/>
    <property type="molecule type" value="Genomic_DNA"/>
</dbReference>
<reference evidence="2" key="2">
    <citation type="journal article" date="2019" name="IMA Fungus">
        <title>Genome sequencing and comparison of five Tilletia species to identify candidate genes for the detection of regulated species infecting wheat.</title>
        <authorList>
            <person name="Nguyen H.D.T."/>
            <person name="Sultana T."/>
            <person name="Kesanakurti P."/>
            <person name="Hambleton S."/>
        </authorList>
    </citation>
    <scope>NUCLEOTIDE SEQUENCE</scope>
    <source>
        <strain evidence="2">DAOMC 236426</strain>
    </source>
</reference>
<proteinExistence type="predicted"/>
<feature type="compositionally biased region" description="Basic and acidic residues" evidence="1">
    <location>
        <begin position="176"/>
        <end position="190"/>
    </location>
</feature>
<gene>
    <name evidence="2" type="ORF">A4X06_0g5586</name>
</gene>
<dbReference type="AlphaFoldDB" id="A0A8X7MR39"/>
<protein>
    <submittedName>
        <fullName evidence="2">Uncharacterized protein</fullName>
    </submittedName>
</protein>
<feature type="compositionally biased region" description="Basic and acidic residues" evidence="1">
    <location>
        <begin position="202"/>
        <end position="215"/>
    </location>
</feature>
<feature type="region of interest" description="Disordered" evidence="1">
    <location>
        <begin position="237"/>
        <end position="275"/>
    </location>
</feature>
<name>A0A8X7MR39_9BASI</name>
<keyword evidence="3" id="KW-1185">Reference proteome</keyword>